<reference evidence="1 2" key="1">
    <citation type="submission" date="2016-06" db="EMBL/GenBank/DDBJ databases">
        <title>Comparative genomics of the ectomycorrhizal sister species Rhizopogon vinicolor and Rhizopogon vesiculosus (Basidiomycota: Boletales) reveals a divergence of the mating type B locus.</title>
        <authorList>
            <consortium name="DOE Joint Genome Institute"/>
            <person name="Mujic A.B."/>
            <person name="Kuo A."/>
            <person name="Tritt A."/>
            <person name="Lipzen A."/>
            <person name="Chen C."/>
            <person name="Johnson J."/>
            <person name="Sharma A."/>
            <person name="Barry K."/>
            <person name="Grigoriev I.V."/>
            <person name="Spatafora J.W."/>
        </authorList>
    </citation>
    <scope>NUCLEOTIDE SEQUENCE [LARGE SCALE GENOMIC DNA]</scope>
    <source>
        <strain evidence="1 2">AM-OR11-026</strain>
    </source>
</reference>
<organism evidence="1 2">
    <name type="scientific">Rhizopogon vinicolor AM-OR11-026</name>
    <dbReference type="NCBI Taxonomy" id="1314800"/>
    <lineage>
        <taxon>Eukaryota</taxon>
        <taxon>Fungi</taxon>
        <taxon>Dikarya</taxon>
        <taxon>Basidiomycota</taxon>
        <taxon>Agaricomycotina</taxon>
        <taxon>Agaricomycetes</taxon>
        <taxon>Agaricomycetidae</taxon>
        <taxon>Boletales</taxon>
        <taxon>Suillineae</taxon>
        <taxon>Rhizopogonaceae</taxon>
        <taxon>Rhizopogon</taxon>
    </lineage>
</organism>
<name>A0A1B7MK00_9AGAM</name>
<dbReference type="InParanoid" id="A0A1B7MK00"/>
<accession>A0A1B7MK00</accession>
<gene>
    <name evidence="1" type="ORF">K503DRAFT_566878</name>
</gene>
<evidence type="ECO:0000313" key="1">
    <source>
        <dbReference type="EMBL" id="OAX32930.1"/>
    </source>
</evidence>
<dbReference type="AlphaFoldDB" id="A0A1B7MK00"/>
<proteinExistence type="predicted"/>
<sequence length="139" mass="15166">MLVRRRRHRLIMLPVMAHSLRMCSRPQPRATASYSYRITALRRGGPSTYFQVTASVPVSYSHAPVHKQENSTSKQAVTKLNHVVAPTTDPTPLQPPLAMQLEPVELGRGNIVLSGNSFGECVMINVGSSNCTGSIGLPE</sequence>
<evidence type="ECO:0000313" key="2">
    <source>
        <dbReference type="Proteomes" id="UP000092154"/>
    </source>
</evidence>
<keyword evidence="2" id="KW-1185">Reference proteome</keyword>
<protein>
    <submittedName>
        <fullName evidence="1">Uncharacterized protein</fullName>
    </submittedName>
</protein>
<dbReference type="EMBL" id="KV448878">
    <property type="protein sequence ID" value="OAX32930.1"/>
    <property type="molecule type" value="Genomic_DNA"/>
</dbReference>
<dbReference type="Proteomes" id="UP000092154">
    <property type="component" value="Unassembled WGS sequence"/>
</dbReference>